<dbReference type="Proteomes" id="UP000592181">
    <property type="component" value="Unassembled WGS sequence"/>
</dbReference>
<proteinExistence type="predicted"/>
<comment type="caution">
    <text evidence="3">The sequence shown here is derived from an EMBL/GenBank/DDBJ whole genome shotgun (WGS) entry which is preliminary data.</text>
</comment>
<feature type="transmembrane region" description="Helical" evidence="2">
    <location>
        <begin position="97"/>
        <end position="130"/>
    </location>
</feature>
<feature type="transmembrane region" description="Helical" evidence="2">
    <location>
        <begin position="215"/>
        <end position="236"/>
    </location>
</feature>
<dbReference type="InterPro" id="IPR006750">
    <property type="entry name" value="YdcZ"/>
</dbReference>
<feature type="transmembrane region" description="Helical" evidence="2">
    <location>
        <begin position="305"/>
        <end position="324"/>
    </location>
</feature>
<feature type="compositionally biased region" description="Basic and acidic residues" evidence="1">
    <location>
        <begin position="1"/>
        <end position="11"/>
    </location>
</feature>
<accession>A0A852WXI2</accession>
<dbReference type="AlphaFoldDB" id="A0A852WXI2"/>
<keyword evidence="4" id="KW-1185">Reference proteome</keyword>
<evidence type="ECO:0000256" key="1">
    <source>
        <dbReference type="SAM" id="MobiDB-lite"/>
    </source>
</evidence>
<reference evidence="3 4" key="1">
    <citation type="submission" date="2020-07" db="EMBL/GenBank/DDBJ databases">
        <title>Sequencing the genomes of 1000 actinobacteria strains.</title>
        <authorList>
            <person name="Klenk H.-P."/>
        </authorList>
    </citation>
    <scope>NUCLEOTIDE SEQUENCE [LARGE SCALE GENOMIC DNA]</scope>
    <source>
        <strain evidence="3 4">DSM 24723</strain>
    </source>
</reference>
<dbReference type="GO" id="GO:0005886">
    <property type="term" value="C:plasma membrane"/>
    <property type="evidence" value="ECO:0007669"/>
    <property type="project" value="TreeGrafter"/>
</dbReference>
<feature type="transmembrane region" description="Helical" evidence="2">
    <location>
        <begin position="248"/>
        <end position="268"/>
    </location>
</feature>
<dbReference type="EMBL" id="JACBZX010000001">
    <property type="protein sequence ID" value="NYG35722.1"/>
    <property type="molecule type" value="Genomic_DNA"/>
</dbReference>
<protein>
    <submittedName>
        <fullName evidence="3">Transporter family-2 protein</fullName>
    </submittedName>
</protein>
<feature type="transmembrane region" description="Helical" evidence="2">
    <location>
        <begin position="57"/>
        <end position="77"/>
    </location>
</feature>
<dbReference type="RefSeq" id="WP_179461345.1">
    <property type="nucleotide sequence ID" value="NZ_JACBZX010000001.1"/>
</dbReference>
<feature type="transmembrane region" description="Helical" evidence="2">
    <location>
        <begin position="16"/>
        <end position="36"/>
    </location>
</feature>
<evidence type="ECO:0000313" key="3">
    <source>
        <dbReference type="EMBL" id="NYG35722.1"/>
    </source>
</evidence>
<dbReference type="Pfam" id="PF04657">
    <property type="entry name" value="DMT_YdcZ"/>
    <property type="match status" value="2"/>
</dbReference>
<sequence length="331" mass="33762">MPTEPRAREGSTVHPGGGASTTAPVLGAVVAGALMATQSRMNGEMSRITGQPIQTALYSFGSGLLVLTVLVLVLPSVRRGVADIGRAWRDGSLAVRHSLGGLIGALFVAVQAFAVPVIGVALFTVASIAGQTGNALAVDRLGIAGAPRRPVHLSRVLAAGLALAGVAVAMAPRIGGELALVPVLLAILVGGGQAVQQATNVKVNAASRRLIATTWLNFLTGTALLALLALGAWALGDLAWTSLAGVPWWAFLGGLLGIGFIAIAAWAVNQLGVFTYTLPMLTGFLGTAVLLDLLHPQARESVTPLVLLGVVITFASAVLAAMLARPRRRPA</sequence>
<keyword evidence="2" id="KW-0812">Transmembrane</keyword>
<name>A0A852WXI2_9MICO</name>
<feature type="transmembrane region" description="Helical" evidence="2">
    <location>
        <begin position="273"/>
        <end position="293"/>
    </location>
</feature>
<keyword evidence="2" id="KW-0472">Membrane</keyword>
<evidence type="ECO:0000256" key="2">
    <source>
        <dbReference type="SAM" id="Phobius"/>
    </source>
</evidence>
<feature type="region of interest" description="Disordered" evidence="1">
    <location>
        <begin position="1"/>
        <end position="21"/>
    </location>
</feature>
<keyword evidence="2" id="KW-1133">Transmembrane helix</keyword>
<dbReference type="PANTHER" id="PTHR34821">
    <property type="entry name" value="INNER MEMBRANE PROTEIN YDCZ"/>
    <property type="match status" value="1"/>
</dbReference>
<gene>
    <name evidence="3" type="ORF">BJY28_000191</name>
</gene>
<evidence type="ECO:0000313" key="4">
    <source>
        <dbReference type="Proteomes" id="UP000592181"/>
    </source>
</evidence>
<organism evidence="3 4">
    <name type="scientific">Janibacter alkaliphilus</name>
    <dbReference type="NCBI Taxonomy" id="1069963"/>
    <lineage>
        <taxon>Bacteria</taxon>
        <taxon>Bacillati</taxon>
        <taxon>Actinomycetota</taxon>
        <taxon>Actinomycetes</taxon>
        <taxon>Micrococcales</taxon>
        <taxon>Intrasporangiaceae</taxon>
        <taxon>Janibacter</taxon>
    </lineage>
</organism>
<dbReference type="PANTHER" id="PTHR34821:SF2">
    <property type="entry name" value="INNER MEMBRANE PROTEIN YDCZ"/>
    <property type="match status" value="1"/>
</dbReference>
<feature type="transmembrane region" description="Helical" evidence="2">
    <location>
        <begin position="178"/>
        <end position="195"/>
    </location>
</feature>